<feature type="coiled-coil region" evidence="17">
    <location>
        <begin position="44"/>
        <end position="119"/>
    </location>
</feature>
<keyword evidence="10 15" id="KW-0066">ATP synthesis</keyword>
<keyword evidence="7 15" id="KW-1133">Transmembrane helix</keyword>
<evidence type="ECO:0000256" key="11">
    <source>
        <dbReference type="ARBA" id="ARBA00025198"/>
    </source>
</evidence>
<evidence type="ECO:0000256" key="16">
    <source>
        <dbReference type="RuleBase" id="RU003848"/>
    </source>
</evidence>
<dbReference type="GO" id="GO:0012505">
    <property type="term" value="C:endomembrane system"/>
    <property type="evidence" value="ECO:0007669"/>
    <property type="project" value="UniProtKB-SubCell"/>
</dbReference>
<dbReference type="OrthoDB" id="9795289at2"/>
<evidence type="ECO:0000256" key="2">
    <source>
        <dbReference type="ARBA" id="ARBA00022448"/>
    </source>
</evidence>
<organism evidence="18 19">
    <name type="scientific">Cesiribacter andamanensis AMV16</name>
    <dbReference type="NCBI Taxonomy" id="1279009"/>
    <lineage>
        <taxon>Bacteria</taxon>
        <taxon>Pseudomonadati</taxon>
        <taxon>Bacteroidota</taxon>
        <taxon>Cytophagia</taxon>
        <taxon>Cytophagales</taxon>
        <taxon>Cesiribacteraceae</taxon>
        <taxon>Cesiribacter</taxon>
    </lineage>
</organism>
<dbReference type="HAMAP" id="MF_01398">
    <property type="entry name" value="ATP_synth_b_bprime"/>
    <property type="match status" value="1"/>
</dbReference>
<dbReference type="Pfam" id="PF00430">
    <property type="entry name" value="ATP-synt_B"/>
    <property type="match status" value="1"/>
</dbReference>
<dbReference type="CDD" id="cd06503">
    <property type="entry name" value="ATP-synt_Fo_b"/>
    <property type="match status" value="1"/>
</dbReference>
<dbReference type="NCBIfam" id="TIGR01144">
    <property type="entry name" value="ATP_synt_b"/>
    <property type="match status" value="1"/>
</dbReference>
<keyword evidence="2 15" id="KW-0813">Transport</keyword>
<dbReference type="InterPro" id="IPR050059">
    <property type="entry name" value="ATP_synthase_B_chain"/>
</dbReference>
<comment type="subunit">
    <text evidence="15">F-type ATPases have 2 components, F(1) - the catalytic core - and F(0) - the membrane proton channel. F(1) has five subunits: alpha(3), beta(3), gamma(1), delta(1), epsilon(1). F(0) has three main subunits: a(1), b(2) and c(10-14). The alpha and beta chains form an alternating ring which encloses part of the gamma chain. F(1) is attached to F(0) by a central stalk formed by the gamma and epsilon chains, while a peripheral stalk is formed by the delta and b chains.</text>
</comment>
<keyword evidence="5 15" id="KW-0812">Transmembrane</keyword>
<evidence type="ECO:0000256" key="7">
    <source>
        <dbReference type="ARBA" id="ARBA00022989"/>
    </source>
</evidence>
<evidence type="ECO:0000256" key="17">
    <source>
        <dbReference type="SAM" id="Coils"/>
    </source>
</evidence>
<dbReference type="GO" id="GO:0046933">
    <property type="term" value="F:proton-transporting ATP synthase activity, rotational mechanism"/>
    <property type="evidence" value="ECO:0007669"/>
    <property type="project" value="UniProtKB-UniRule"/>
</dbReference>
<comment type="function">
    <text evidence="11 15">F(1)F(0) ATP synthase produces ATP from ADP in the presence of a proton or sodium gradient. F-type ATPases consist of two structural domains, F(1) containing the extramembraneous catalytic core and F(0) containing the membrane proton channel, linked together by a central stalk and a peripheral stalk. During catalysis, ATP synthesis in the catalytic domain of F(1) is coupled via a rotary mechanism of the central stalk subunits to proton translocation.</text>
</comment>
<comment type="subunit">
    <text evidence="13">F-type ATPases have 2 components, F(1) - the catalytic core - and F(0) - the membrane proton channel. F(1) has five subunits: alpha(3), beta(3), gamma(1), delta(1), epsilon(1). F(0) has four main subunits: a(1), b(2) and c(10-14). The alpha and beta chains form an alternating ring which encloses part of the gamma chain. F(1) is attached to F(0) by a central stalk formed by the gamma and epsilon chains, while a peripheral stalk is formed by the delta and b chains.</text>
</comment>
<dbReference type="InterPro" id="IPR028987">
    <property type="entry name" value="ATP_synth_B-like_membr_sf"/>
</dbReference>
<keyword evidence="3 15" id="KW-1003">Cell membrane</keyword>
<evidence type="ECO:0000256" key="8">
    <source>
        <dbReference type="ARBA" id="ARBA00023065"/>
    </source>
</evidence>
<name>M7N3F9_9BACT</name>
<dbReference type="PANTHER" id="PTHR33445">
    <property type="entry name" value="ATP SYNTHASE SUBUNIT B', CHLOROPLASTIC"/>
    <property type="match status" value="1"/>
</dbReference>
<dbReference type="RefSeq" id="WP_009196435.1">
    <property type="nucleotide sequence ID" value="NZ_AODQ01000088.1"/>
</dbReference>
<comment type="function">
    <text evidence="12">Component of the F(0) channel, it forms part of the peripheral stalk, linking F(1) to F(0). The b'-subunit is a diverged and duplicated form of b found in plants and photosynthetic bacteria.</text>
</comment>
<reference evidence="18 19" key="1">
    <citation type="journal article" date="2013" name="Genome Announc.">
        <title>Draft Genome Sequence of Cesiribacter andamanensis Strain AMV16T, Isolated from a Soil Sample from a Mud Volcano in the Andaman Islands, India.</title>
        <authorList>
            <person name="Shivaji S."/>
            <person name="Ara S."/>
            <person name="Begum Z."/>
            <person name="Srinivas T.N."/>
            <person name="Singh A."/>
            <person name="Kumar Pinnaka A."/>
        </authorList>
    </citation>
    <scope>NUCLEOTIDE SEQUENCE [LARGE SCALE GENOMIC DNA]</scope>
    <source>
        <strain evidence="18 19">AMV16</strain>
    </source>
</reference>
<dbReference type="PATRIC" id="fig|1279009.4.peg.3094"/>
<evidence type="ECO:0000256" key="10">
    <source>
        <dbReference type="ARBA" id="ARBA00023310"/>
    </source>
</evidence>
<protein>
    <recommendedName>
        <fullName evidence="15">ATP synthase subunit b</fullName>
    </recommendedName>
    <alternativeName>
        <fullName evidence="15">ATP synthase F(0) sector subunit b</fullName>
    </alternativeName>
    <alternativeName>
        <fullName evidence="15">ATPase subunit I</fullName>
    </alternativeName>
    <alternativeName>
        <fullName evidence="15">F-type ATPase subunit b</fullName>
        <shortName evidence="15">F-ATPase subunit b</shortName>
    </alternativeName>
</protein>
<proteinExistence type="inferred from homology"/>
<feature type="transmembrane region" description="Helical" evidence="15">
    <location>
        <begin position="6"/>
        <end position="25"/>
    </location>
</feature>
<dbReference type="AlphaFoldDB" id="M7N3F9"/>
<dbReference type="GO" id="GO:0005886">
    <property type="term" value="C:plasma membrane"/>
    <property type="evidence" value="ECO:0007669"/>
    <property type="project" value="UniProtKB-SubCell"/>
</dbReference>
<dbReference type="InterPro" id="IPR005864">
    <property type="entry name" value="ATP_synth_F0_bsu_bac"/>
</dbReference>
<sequence length="164" mass="18531">MELVNPGIGLIIWTAITFIVVLLLLRTFAWKPILEGLRQREDFIDESIRAAETAKAEMANLKAENERLIDEARAERERIIREANVAAKNLIEEAKGEAQKQAQRQLEEARIAINTEKQAAMADVKRQVALLSLDIAEKLLRKELSNEAAQKALVQDYVSELKVN</sequence>
<evidence type="ECO:0000256" key="9">
    <source>
        <dbReference type="ARBA" id="ARBA00023136"/>
    </source>
</evidence>
<dbReference type="SUPFAM" id="SSF81573">
    <property type="entry name" value="F1F0 ATP synthase subunit B, membrane domain"/>
    <property type="match status" value="1"/>
</dbReference>
<keyword evidence="9 15" id="KW-0472">Membrane</keyword>
<keyword evidence="8 15" id="KW-0406">Ion transport</keyword>
<evidence type="ECO:0000256" key="4">
    <source>
        <dbReference type="ARBA" id="ARBA00022547"/>
    </source>
</evidence>
<evidence type="ECO:0000313" key="18">
    <source>
        <dbReference type="EMBL" id="EMR01817.1"/>
    </source>
</evidence>
<comment type="similarity">
    <text evidence="1 15 16">Belongs to the ATPase B chain family.</text>
</comment>
<keyword evidence="4 15" id="KW-0138">CF(0)</keyword>
<dbReference type="eggNOG" id="COG0711">
    <property type="taxonomic scope" value="Bacteria"/>
</dbReference>
<comment type="subcellular location">
    <subcellularLocation>
        <location evidence="15">Cell membrane</location>
        <topology evidence="15">Single-pass membrane protein</topology>
    </subcellularLocation>
    <subcellularLocation>
        <location evidence="14">Endomembrane system</location>
        <topology evidence="14">Single-pass membrane protein</topology>
    </subcellularLocation>
</comment>
<dbReference type="InterPro" id="IPR002146">
    <property type="entry name" value="ATP_synth_b/b'su_bac/chlpt"/>
</dbReference>
<evidence type="ECO:0000256" key="1">
    <source>
        <dbReference type="ARBA" id="ARBA00005513"/>
    </source>
</evidence>
<evidence type="ECO:0000256" key="5">
    <source>
        <dbReference type="ARBA" id="ARBA00022692"/>
    </source>
</evidence>
<gene>
    <name evidence="15 18" type="primary">atpF</name>
    <name evidence="18" type="ORF">ADICEAN_03049</name>
</gene>
<dbReference type="Proteomes" id="UP000011910">
    <property type="component" value="Unassembled WGS sequence"/>
</dbReference>
<dbReference type="STRING" id="1279009.ADICEAN_03049"/>
<evidence type="ECO:0000256" key="12">
    <source>
        <dbReference type="ARBA" id="ARBA00025614"/>
    </source>
</evidence>
<evidence type="ECO:0000256" key="14">
    <source>
        <dbReference type="ARBA" id="ARBA00037847"/>
    </source>
</evidence>
<dbReference type="PANTHER" id="PTHR33445:SF1">
    <property type="entry name" value="ATP SYNTHASE SUBUNIT B"/>
    <property type="match status" value="1"/>
</dbReference>
<keyword evidence="6 15" id="KW-0375">Hydrogen ion transport</keyword>
<dbReference type="GO" id="GO:0045259">
    <property type="term" value="C:proton-transporting ATP synthase complex"/>
    <property type="evidence" value="ECO:0007669"/>
    <property type="project" value="UniProtKB-KW"/>
</dbReference>
<keyword evidence="19" id="KW-1185">Reference proteome</keyword>
<evidence type="ECO:0000256" key="15">
    <source>
        <dbReference type="HAMAP-Rule" id="MF_01398"/>
    </source>
</evidence>
<dbReference type="GO" id="GO:0046961">
    <property type="term" value="F:proton-transporting ATPase activity, rotational mechanism"/>
    <property type="evidence" value="ECO:0007669"/>
    <property type="project" value="TreeGrafter"/>
</dbReference>
<evidence type="ECO:0000256" key="6">
    <source>
        <dbReference type="ARBA" id="ARBA00022781"/>
    </source>
</evidence>
<dbReference type="EMBL" id="AODQ01000088">
    <property type="protein sequence ID" value="EMR01817.1"/>
    <property type="molecule type" value="Genomic_DNA"/>
</dbReference>
<evidence type="ECO:0000256" key="3">
    <source>
        <dbReference type="ARBA" id="ARBA00022475"/>
    </source>
</evidence>
<evidence type="ECO:0000313" key="19">
    <source>
        <dbReference type="Proteomes" id="UP000011910"/>
    </source>
</evidence>
<accession>M7N3F9</accession>
<comment type="caution">
    <text evidence="18">The sequence shown here is derived from an EMBL/GenBank/DDBJ whole genome shotgun (WGS) entry which is preliminary data.</text>
</comment>
<evidence type="ECO:0000256" key="13">
    <source>
        <dbReference type="ARBA" id="ARBA00026054"/>
    </source>
</evidence>
<keyword evidence="17" id="KW-0175">Coiled coil</keyword>